<dbReference type="GO" id="GO:0051415">
    <property type="term" value="P:microtubule nucleation by interphase microtubule organizing center"/>
    <property type="evidence" value="ECO:0007669"/>
    <property type="project" value="TreeGrafter"/>
</dbReference>
<sequence>MSDAARETLDVAHDLSKLLDCDVTREELAVLIALVERGVNPEALAAVVRELRREAREMGNA</sequence>
<dbReference type="Proteomes" id="UP000195557">
    <property type="component" value="Unassembled WGS sequence"/>
</dbReference>
<dbReference type="STRING" id="70448.Q00UU4"/>
<dbReference type="Pfam" id="PF12554">
    <property type="entry name" value="MOZART1"/>
    <property type="match status" value="1"/>
</dbReference>
<dbReference type="EMBL" id="CAID01000015">
    <property type="protein sequence ID" value="CAL57683.1"/>
    <property type="molecule type" value="Genomic_DNA"/>
</dbReference>
<dbReference type="KEGG" id="ota:OT_ostta15g02530"/>
<organism evidence="5 7">
    <name type="scientific">Ostreococcus tauri</name>
    <name type="common">Marine green alga</name>
    <dbReference type="NCBI Taxonomy" id="70448"/>
    <lineage>
        <taxon>Eukaryota</taxon>
        <taxon>Viridiplantae</taxon>
        <taxon>Chlorophyta</taxon>
        <taxon>Mamiellophyceae</taxon>
        <taxon>Mamiellales</taxon>
        <taxon>Bathycoccaceae</taxon>
        <taxon>Ostreococcus</taxon>
    </lineage>
</organism>
<dbReference type="EMBL" id="KZ155793">
    <property type="protein sequence ID" value="OUS45004.1"/>
    <property type="molecule type" value="Genomic_DNA"/>
</dbReference>
<comment type="similarity">
    <text evidence="2">Belongs to the MOZART1 family.</text>
</comment>
<dbReference type="InParanoid" id="Q00UU4"/>
<gene>
    <name evidence="6" type="ORF">BE221DRAFT_195367</name>
    <name evidence="5" type="ORF">OT_ostta15g02530</name>
</gene>
<dbReference type="GeneID" id="9830786"/>
<dbReference type="GO" id="GO:0000931">
    <property type="term" value="C:gamma-tubulin ring complex"/>
    <property type="evidence" value="ECO:0007669"/>
    <property type="project" value="InterPro"/>
</dbReference>
<dbReference type="InterPro" id="IPR022214">
    <property type="entry name" value="MZT1"/>
</dbReference>
<evidence type="ECO:0000256" key="3">
    <source>
        <dbReference type="ARBA" id="ARBA00022490"/>
    </source>
</evidence>
<evidence type="ECO:0000313" key="7">
    <source>
        <dbReference type="Proteomes" id="UP000009170"/>
    </source>
</evidence>
<dbReference type="GO" id="GO:0005819">
    <property type="term" value="C:spindle"/>
    <property type="evidence" value="ECO:0007669"/>
    <property type="project" value="TreeGrafter"/>
</dbReference>
<dbReference type="Proteomes" id="UP000009170">
    <property type="component" value="Unassembled WGS sequence"/>
</dbReference>
<keyword evidence="3" id="KW-0963">Cytoplasm</keyword>
<dbReference type="OrthoDB" id="48571at2759"/>
<accession>Q00UU4</accession>
<keyword evidence="4" id="KW-0206">Cytoskeleton</keyword>
<dbReference type="AlphaFoldDB" id="Q00UU4"/>
<dbReference type="RefSeq" id="XP_003083407.1">
    <property type="nucleotide sequence ID" value="XM_003083359.1"/>
</dbReference>
<accession>A0A1Y5I9V5</accession>
<dbReference type="GO" id="GO:0031021">
    <property type="term" value="C:interphase microtubule organizing center"/>
    <property type="evidence" value="ECO:0007669"/>
    <property type="project" value="TreeGrafter"/>
</dbReference>
<protein>
    <submittedName>
        <fullName evidence="6">Mitotic-spindle organizing gamma-tubulin ring associated-domain-containing protein</fullName>
    </submittedName>
</protein>
<dbReference type="PANTHER" id="PTHR28520:SF2">
    <property type="entry name" value="MITOTIC-SPINDLE ORGANIZING PROTEIN 1"/>
    <property type="match status" value="1"/>
</dbReference>
<evidence type="ECO:0000256" key="1">
    <source>
        <dbReference type="ARBA" id="ARBA00004267"/>
    </source>
</evidence>
<evidence type="ECO:0000313" key="5">
    <source>
        <dbReference type="EMBL" id="CAL57683.1"/>
    </source>
</evidence>
<reference evidence="5 7" key="1">
    <citation type="journal article" date="2006" name="Proc. Natl. Acad. Sci. U.S.A.">
        <title>Genome analysis of the smallest free-living eukaryote Ostreococcus tauri unveils many unique features.</title>
        <authorList>
            <person name="Derelle E."/>
            <person name="Ferraz C."/>
            <person name="Rombauts S."/>
            <person name="Rouze P."/>
            <person name="Worden A.Z."/>
            <person name="Robbens S."/>
            <person name="Partensky F."/>
            <person name="Degroeve S."/>
            <person name="Echeynie S."/>
            <person name="Cooke R."/>
            <person name="Saeys Y."/>
            <person name="Wuyts J."/>
            <person name="Jabbari K."/>
            <person name="Bowler C."/>
            <person name="Panaud O."/>
            <person name="Piegu B."/>
            <person name="Ball S.G."/>
            <person name="Ral J.-P."/>
            <person name="Bouget F.-Y."/>
            <person name="Piganeau G."/>
            <person name="De Baets B."/>
            <person name="Picard A."/>
            <person name="Delseny M."/>
            <person name="Demaille J."/>
            <person name="Van de Peer Y."/>
            <person name="Moreau H."/>
        </authorList>
    </citation>
    <scope>NUCLEOTIDE SEQUENCE [LARGE SCALE GENOMIC DNA]</scope>
    <source>
        <strain evidence="5 7">OTTH0595</strain>
    </source>
</reference>
<reference evidence="6" key="3">
    <citation type="submission" date="2017-04" db="EMBL/GenBank/DDBJ databases">
        <title>Population genomics of picophytoplankton unveils novel chromosome hypervariability.</title>
        <authorList>
            <consortium name="DOE Joint Genome Institute"/>
            <person name="Blanc-Mathieu R."/>
            <person name="Krasovec M."/>
            <person name="Hebrard M."/>
            <person name="Yau S."/>
            <person name="Desgranges E."/>
            <person name="Martin J."/>
            <person name="Schackwitz W."/>
            <person name="Kuo A."/>
            <person name="Salin G."/>
            <person name="Donnadieu C."/>
            <person name="Desdevises Y."/>
            <person name="Sanchez-Ferandin S."/>
            <person name="Moreau H."/>
            <person name="Rivals E."/>
            <person name="Grigoriev I.V."/>
            <person name="Grimsley N."/>
            <person name="Eyre-Walker A."/>
            <person name="Piganeau G."/>
        </authorList>
    </citation>
    <scope>NUCLEOTIDE SEQUENCE [LARGE SCALE GENOMIC DNA]</scope>
    <source>
        <strain evidence="6">RCC 1115</strain>
    </source>
</reference>
<evidence type="ECO:0000256" key="2">
    <source>
        <dbReference type="ARBA" id="ARBA00011015"/>
    </source>
</evidence>
<reference evidence="5" key="2">
    <citation type="journal article" date="2014" name="BMC Genomics">
        <title>An improved genome of the model marine alga Ostreococcus tauri unfolds by assessing Illumina de novo assemblies.</title>
        <authorList>
            <person name="Blanc-Mathieu R."/>
            <person name="Verhelst B."/>
            <person name="Derelle E."/>
            <person name="Rombauts S."/>
            <person name="Bouget F.Y."/>
            <person name="Carre I."/>
            <person name="Chateau A."/>
            <person name="Eyre-Walker A."/>
            <person name="Grimsley N."/>
            <person name="Moreau H."/>
            <person name="Piegu B."/>
            <person name="Rivals E."/>
            <person name="Schackwitz W."/>
            <person name="Van de Peer Y."/>
            <person name="Piganeau G."/>
        </authorList>
    </citation>
    <scope>NUCLEOTIDE SEQUENCE</scope>
    <source>
        <strain evidence="5">RCC4221</strain>
    </source>
</reference>
<evidence type="ECO:0000313" key="6">
    <source>
        <dbReference type="EMBL" id="OUS45004.1"/>
    </source>
</evidence>
<accession>A0A454XKC2</accession>
<proteinExistence type="inferred from homology"/>
<evidence type="ECO:0000256" key="4">
    <source>
        <dbReference type="ARBA" id="ARBA00023212"/>
    </source>
</evidence>
<dbReference type="GO" id="GO:0033566">
    <property type="term" value="P:gamma-tubulin complex localization"/>
    <property type="evidence" value="ECO:0007669"/>
    <property type="project" value="InterPro"/>
</dbReference>
<dbReference type="GO" id="GO:0090307">
    <property type="term" value="P:mitotic spindle assembly"/>
    <property type="evidence" value="ECO:0007669"/>
    <property type="project" value="TreeGrafter"/>
</dbReference>
<comment type="subcellular location">
    <subcellularLocation>
        <location evidence="1">Cytoplasm</location>
        <location evidence="1">Cytoskeleton</location>
        <location evidence="1">Microtubule organizing center</location>
    </subcellularLocation>
</comment>
<dbReference type="FunCoup" id="Q00UU4">
    <property type="interactions" value="1064"/>
</dbReference>
<keyword evidence="7" id="KW-1185">Reference proteome</keyword>
<dbReference type="PANTHER" id="PTHR28520">
    <property type="entry name" value="MITOTIC-SPINDLE ORGANIZING PROTEIN 1"/>
    <property type="match status" value="1"/>
</dbReference>
<name>Q00UU4_OSTTA</name>
<dbReference type="OMA" id="LSICVGM"/>